<dbReference type="EMBL" id="FTOR01000003">
    <property type="protein sequence ID" value="SIT09015.1"/>
    <property type="molecule type" value="Genomic_DNA"/>
</dbReference>
<dbReference type="Proteomes" id="UP000186917">
    <property type="component" value="Unassembled WGS sequence"/>
</dbReference>
<dbReference type="Gene3D" id="3.90.1720.10">
    <property type="entry name" value="endopeptidase domain like (from Nostoc punctiforme)"/>
    <property type="match status" value="1"/>
</dbReference>
<feature type="region of interest" description="Disordered" evidence="6">
    <location>
        <begin position="17"/>
        <end position="40"/>
    </location>
</feature>
<dbReference type="SUPFAM" id="SSF54001">
    <property type="entry name" value="Cysteine proteinases"/>
    <property type="match status" value="1"/>
</dbReference>
<evidence type="ECO:0000313" key="9">
    <source>
        <dbReference type="Proteomes" id="UP000186917"/>
    </source>
</evidence>
<evidence type="ECO:0000256" key="3">
    <source>
        <dbReference type="ARBA" id="ARBA00022729"/>
    </source>
</evidence>
<dbReference type="PROSITE" id="PS51935">
    <property type="entry name" value="NLPC_P60"/>
    <property type="match status" value="1"/>
</dbReference>
<keyword evidence="3" id="KW-0732">Signal</keyword>
<accession>A0A173ML06</accession>
<dbReference type="RefSeq" id="WP_159445104.1">
    <property type="nucleotide sequence ID" value="NZ_AP017422.1"/>
</dbReference>
<evidence type="ECO:0000259" key="7">
    <source>
        <dbReference type="PROSITE" id="PS51935"/>
    </source>
</evidence>
<dbReference type="AlphaFoldDB" id="A0A173ML06"/>
<dbReference type="GO" id="GO:0008234">
    <property type="term" value="F:cysteine-type peptidase activity"/>
    <property type="evidence" value="ECO:0007669"/>
    <property type="project" value="UniProtKB-KW"/>
</dbReference>
<evidence type="ECO:0000256" key="1">
    <source>
        <dbReference type="ARBA" id="ARBA00007074"/>
    </source>
</evidence>
<feature type="compositionally biased region" description="Low complexity" evidence="6">
    <location>
        <begin position="21"/>
        <end position="37"/>
    </location>
</feature>
<evidence type="ECO:0000313" key="8">
    <source>
        <dbReference type="EMBL" id="SIT09015.1"/>
    </source>
</evidence>
<organism evidence="8 9">
    <name type="scientific">Filimonas lacunae</name>
    <dbReference type="NCBI Taxonomy" id="477680"/>
    <lineage>
        <taxon>Bacteria</taxon>
        <taxon>Pseudomonadati</taxon>
        <taxon>Bacteroidota</taxon>
        <taxon>Chitinophagia</taxon>
        <taxon>Chitinophagales</taxon>
        <taxon>Chitinophagaceae</taxon>
        <taxon>Filimonas</taxon>
    </lineage>
</organism>
<dbReference type="InterPro" id="IPR038765">
    <property type="entry name" value="Papain-like_cys_pep_sf"/>
</dbReference>
<keyword evidence="9" id="KW-1185">Reference proteome</keyword>
<proteinExistence type="inferred from homology"/>
<evidence type="ECO:0000256" key="2">
    <source>
        <dbReference type="ARBA" id="ARBA00022670"/>
    </source>
</evidence>
<gene>
    <name evidence="8" type="ORF">SAMN05421788_103420</name>
</gene>
<keyword evidence="4" id="KW-0378">Hydrolase</keyword>
<reference evidence="9" key="1">
    <citation type="submission" date="2017-01" db="EMBL/GenBank/DDBJ databases">
        <authorList>
            <person name="Varghese N."/>
            <person name="Submissions S."/>
        </authorList>
    </citation>
    <scope>NUCLEOTIDE SEQUENCE [LARGE SCALE GENOMIC DNA]</scope>
    <source>
        <strain evidence="9">DSM 21054</strain>
    </source>
</reference>
<dbReference type="Pfam" id="PF00877">
    <property type="entry name" value="NLPC_P60"/>
    <property type="match status" value="1"/>
</dbReference>
<feature type="domain" description="NlpC/P60" evidence="7">
    <location>
        <begin position="101"/>
        <end position="223"/>
    </location>
</feature>
<comment type="similarity">
    <text evidence="1">Belongs to the peptidase C40 family.</text>
</comment>
<evidence type="ECO:0000256" key="6">
    <source>
        <dbReference type="SAM" id="MobiDB-lite"/>
    </source>
</evidence>
<sequence length="225" mass="24713">MVIAVASCKSIKNIGAKDNSTAKSSKSSTRTRSGSGKFIDGIEVTPGSVVTSKHATSSSLTGKKGKLYQPEDDVPASGMNIEEAQWLQLKFAIILDASVEKLTNMALLRSLDEWWGTRYCLGGNTQNCVDCSGFTLAVMRDVYGVSVPRTAQEQYDKSARVDMEDLREGDYVFFHTSGRSISHVGIYLFNNKFVHASTSNGVMVSDLNDKYWQPKYRGGGRVTRK</sequence>
<dbReference type="GO" id="GO:0006508">
    <property type="term" value="P:proteolysis"/>
    <property type="evidence" value="ECO:0007669"/>
    <property type="project" value="UniProtKB-KW"/>
</dbReference>
<dbReference type="InterPro" id="IPR052062">
    <property type="entry name" value="Murein_DD/LD_carboxypeptidase"/>
</dbReference>
<dbReference type="KEGG" id="fln:FLA_4114"/>
<evidence type="ECO:0000256" key="5">
    <source>
        <dbReference type="ARBA" id="ARBA00022807"/>
    </source>
</evidence>
<keyword evidence="8" id="KW-0449">Lipoprotein</keyword>
<evidence type="ECO:0000256" key="4">
    <source>
        <dbReference type="ARBA" id="ARBA00022801"/>
    </source>
</evidence>
<protein>
    <submittedName>
        <fullName evidence="8">Lipoprotein Spr</fullName>
    </submittedName>
</protein>
<dbReference type="InterPro" id="IPR000064">
    <property type="entry name" value="NLP_P60_dom"/>
</dbReference>
<keyword evidence="2" id="KW-0645">Protease</keyword>
<keyword evidence="5" id="KW-0788">Thiol protease</keyword>
<dbReference type="PANTHER" id="PTHR47360">
    <property type="entry name" value="MUREIN DD-ENDOPEPTIDASE MEPS/MUREIN LD-CARBOXYPEPTIDASE"/>
    <property type="match status" value="1"/>
</dbReference>
<name>A0A173ML06_9BACT</name>
<dbReference type="PANTHER" id="PTHR47360:SF1">
    <property type="entry name" value="ENDOPEPTIDASE NLPC-RELATED"/>
    <property type="match status" value="1"/>
</dbReference>